<dbReference type="Proteomes" id="UP001614264">
    <property type="component" value="Unassembled WGS sequence"/>
</dbReference>
<keyword evidence="1" id="KW-0472">Membrane</keyword>
<proteinExistence type="predicted"/>
<feature type="transmembrane region" description="Helical" evidence="1">
    <location>
        <begin position="33"/>
        <end position="54"/>
    </location>
</feature>
<evidence type="ECO:0000313" key="2">
    <source>
        <dbReference type="EMBL" id="MFI7876014.1"/>
    </source>
</evidence>
<evidence type="ECO:0000313" key="3">
    <source>
        <dbReference type="Proteomes" id="UP001614264"/>
    </source>
</evidence>
<keyword evidence="3" id="KW-1185">Reference proteome</keyword>
<keyword evidence="1" id="KW-1133">Transmembrane helix</keyword>
<protein>
    <submittedName>
        <fullName evidence="2">Uncharacterized protein</fullName>
    </submittedName>
</protein>
<dbReference type="RefSeq" id="WP_399594964.1">
    <property type="nucleotide sequence ID" value="NZ_JBITPR010000066.1"/>
</dbReference>
<evidence type="ECO:0000256" key="1">
    <source>
        <dbReference type="SAM" id="Phobius"/>
    </source>
</evidence>
<name>A0ABW8BLU3_9ACTN</name>
<keyword evidence="1" id="KW-0812">Transmembrane</keyword>
<comment type="caution">
    <text evidence="2">The sequence shown here is derived from an EMBL/GenBank/DDBJ whole genome shotgun (WGS) entry which is preliminary data.</text>
</comment>
<gene>
    <name evidence="2" type="ORF">AB4829_36150</name>
</gene>
<accession>A0ABW8BLU3</accession>
<reference evidence="2 3" key="1">
    <citation type="submission" date="2024-07" db="EMBL/GenBank/DDBJ databases">
        <title>Whole genome sequencing of Prodigiosin pigment-producing Streptomyces salinarius isolated from rhizosphere soil of Arachis hypogaea.</title>
        <authorList>
            <person name="Vidhya A."/>
            <person name="Ramya S."/>
        </authorList>
    </citation>
    <scope>NUCLEOTIDE SEQUENCE [LARGE SCALE GENOMIC DNA]</scope>
    <source>
        <strain evidence="2 3">VRMG2420</strain>
    </source>
</reference>
<organism evidence="2 3">
    <name type="scientific">Streptomyces salinarius</name>
    <dbReference type="NCBI Taxonomy" id="2762598"/>
    <lineage>
        <taxon>Bacteria</taxon>
        <taxon>Bacillati</taxon>
        <taxon>Actinomycetota</taxon>
        <taxon>Actinomycetes</taxon>
        <taxon>Kitasatosporales</taxon>
        <taxon>Streptomycetaceae</taxon>
        <taxon>Streptomyces</taxon>
    </lineage>
</organism>
<dbReference type="EMBL" id="JBITPR010000066">
    <property type="protein sequence ID" value="MFI7876014.1"/>
    <property type="molecule type" value="Genomic_DNA"/>
</dbReference>
<sequence length="98" mass="10555">MFPIFVPGVGWIFQPAFPAASGCVYTPVKPKSFGLRSTVFGAASFVALLWLWLAGHPVEVMGAVVAAVAVEALVRISERLTQGFHGRRILIGGRTTWL</sequence>